<dbReference type="InterPro" id="IPR018713">
    <property type="entry name" value="MPAB/Lcp_cat_dom"/>
</dbReference>
<dbReference type="Proteomes" id="UP001595923">
    <property type="component" value="Unassembled WGS sequence"/>
</dbReference>
<evidence type="ECO:0000313" key="3">
    <source>
        <dbReference type="Proteomes" id="UP001595923"/>
    </source>
</evidence>
<accession>A0ABV9E1Y0</accession>
<dbReference type="PANTHER" id="PTHR36124">
    <property type="match status" value="1"/>
</dbReference>
<reference evidence="3" key="1">
    <citation type="journal article" date="2019" name="Int. J. Syst. Evol. Microbiol.">
        <title>The Global Catalogue of Microorganisms (GCM) 10K type strain sequencing project: providing services to taxonomists for standard genome sequencing and annotation.</title>
        <authorList>
            <consortium name="The Broad Institute Genomics Platform"/>
            <consortium name="The Broad Institute Genome Sequencing Center for Infectious Disease"/>
            <person name="Wu L."/>
            <person name="Ma J."/>
        </authorList>
    </citation>
    <scope>NUCLEOTIDE SEQUENCE [LARGE SCALE GENOMIC DNA]</scope>
    <source>
        <strain evidence="3">XZYJ18</strain>
    </source>
</reference>
<keyword evidence="3" id="KW-1185">Reference proteome</keyword>
<sequence>MPRHPAPVPQAPHRADRRYWLRRIAALDPEADHQEIYRISAGHEFPWDYTRSLELALFKTYCVPSISALLDATGEFAVRAQKRYDDTVLLMAEIAAHGYDSPRGRESLRSINRIHGRFAISDDDMRYVLSTFVYEPVDWIDRYGWRRLTRHERLAAFHYYSEVGRRMGIRDIPPTFDAFAAFKAAYEREHVRFAESNARVGGATVDLFASWFPAPVRPLAGLGVRALLDDRSREAFGFAPAPAWAVRAVQRALVARGRLETQLPPRRTSRLAADPGNRTYPGYPQGYAVAGLGAEPPAADIDPVWLRRKAAAGTH</sequence>
<dbReference type="EC" id="1.-.-.-" evidence="2"/>
<evidence type="ECO:0000259" key="1">
    <source>
        <dbReference type="Pfam" id="PF09995"/>
    </source>
</evidence>
<evidence type="ECO:0000313" key="2">
    <source>
        <dbReference type="EMBL" id="MFC4563593.1"/>
    </source>
</evidence>
<feature type="domain" description="ER-bound oxygenase mpaB/mpaB'/Rubber oxygenase catalytic" evidence="1">
    <location>
        <begin position="72"/>
        <end position="253"/>
    </location>
</feature>
<organism evidence="2 3">
    <name type="scientific">Nocardiopsis mangrovi</name>
    <dbReference type="NCBI Taxonomy" id="1179818"/>
    <lineage>
        <taxon>Bacteria</taxon>
        <taxon>Bacillati</taxon>
        <taxon>Actinomycetota</taxon>
        <taxon>Actinomycetes</taxon>
        <taxon>Streptosporangiales</taxon>
        <taxon>Nocardiopsidaceae</taxon>
        <taxon>Nocardiopsis</taxon>
    </lineage>
</organism>
<comment type="caution">
    <text evidence="2">The sequence shown here is derived from an EMBL/GenBank/DDBJ whole genome shotgun (WGS) entry which is preliminary data.</text>
</comment>
<protein>
    <submittedName>
        <fullName evidence="2">Oxygenase MpaB family protein</fullName>
        <ecNumber evidence="2">1.-.-.-</ecNumber>
    </submittedName>
</protein>
<dbReference type="Pfam" id="PF09995">
    <property type="entry name" value="MPAB_Lcp_cat"/>
    <property type="match status" value="1"/>
</dbReference>
<name>A0ABV9E1Y0_9ACTN</name>
<gene>
    <name evidence="2" type="ORF">ACFO4E_17130</name>
</gene>
<proteinExistence type="predicted"/>
<dbReference type="EMBL" id="JBHSFQ010000016">
    <property type="protein sequence ID" value="MFC4563593.1"/>
    <property type="molecule type" value="Genomic_DNA"/>
</dbReference>
<dbReference type="RefSeq" id="WP_378576031.1">
    <property type="nucleotide sequence ID" value="NZ_JBHSFQ010000016.1"/>
</dbReference>
<dbReference type="GO" id="GO:0016491">
    <property type="term" value="F:oxidoreductase activity"/>
    <property type="evidence" value="ECO:0007669"/>
    <property type="project" value="UniProtKB-KW"/>
</dbReference>
<keyword evidence="2" id="KW-0560">Oxidoreductase</keyword>
<dbReference type="PANTHER" id="PTHR36124:SF1">
    <property type="entry name" value="ER-BOUND OXYGENASE MPAB_MPAB'_RUBBER OXYGENASE CATALYTIC DOMAIN-CONTAINING PROTEIN"/>
    <property type="match status" value="1"/>
</dbReference>
<dbReference type="InterPro" id="IPR046366">
    <property type="entry name" value="MPAB"/>
</dbReference>